<feature type="compositionally biased region" description="Basic and acidic residues" evidence="1">
    <location>
        <begin position="44"/>
        <end position="53"/>
    </location>
</feature>
<dbReference type="PANTHER" id="PTHR36576:SF1">
    <property type="entry name" value="UPF0654 PROTEIN C11D3.01C-RELATED"/>
    <property type="match status" value="1"/>
</dbReference>
<keyword evidence="3" id="KW-1185">Reference proteome</keyword>
<accession>A0ABR0SCE0</accession>
<gene>
    <name evidence="2" type="ORF">PT974_10814</name>
</gene>
<comment type="caution">
    <text evidence="2">The sequence shown here is derived from an EMBL/GenBank/DDBJ whole genome shotgun (WGS) entry which is preliminary data.</text>
</comment>
<dbReference type="EMBL" id="JAVFKD010000015">
    <property type="protein sequence ID" value="KAK5989301.1"/>
    <property type="molecule type" value="Genomic_DNA"/>
</dbReference>
<evidence type="ECO:0000313" key="2">
    <source>
        <dbReference type="EMBL" id="KAK5989301.1"/>
    </source>
</evidence>
<evidence type="ECO:0000313" key="3">
    <source>
        <dbReference type="Proteomes" id="UP001338125"/>
    </source>
</evidence>
<feature type="region of interest" description="Disordered" evidence="1">
    <location>
        <begin position="1"/>
        <end position="65"/>
    </location>
</feature>
<reference evidence="2 3" key="1">
    <citation type="submission" date="2024-01" db="EMBL/GenBank/DDBJ databases">
        <title>Complete genome of Cladobotryum mycophilum ATHUM6906.</title>
        <authorList>
            <person name="Christinaki A.C."/>
            <person name="Myridakis A.I."/>
            <person name="Kouvelis V.N."/>
        </authorList>
    </citation>
    <scope>NUCLEOTIDE SEQUENCE [LARGE SCALE GENOMIC DNA]</scope>
    <source>
        <strain evidence="2 3">ATHUM6906</strain>
    </source>
</reference>
<protein>
    <submittedName>
        <fullName evidence="2">Conidiation-specific protein 6</fullName>
    </submittedName>
</protein>
<organism evidence="2 3">
    <name type="scientific">Cladobotryum mycophilum</name>
    <dbReference type="NCBI Taxonomy" id="491253"/>
    <lineage>
        <taxon>Eukaryota</taxon>
        <taxon>Fungi</taxon>
        <taxon>Dikarya</taxon>
        <taxon>Ascomycota</taxon>
        <taxon>Pezizomycotina</taxon>
        <taxon>Sordariomycetes</taxon>
        <taxon>Hypocreomycetidae</taxon>
        <taxon>Hypocreales</taxon>
        <taxon>Hypocreaceae</taxon>
        <taxon>Cladobotryum</taxon>
    </lineage>
</organism>
<proteinExistence type="predicted"/>
<dbReference type="InterPro" id="IPR052670">
    <property type="entry name" value="UPF0654_domain"/>
</dbReference>
<dbReference type="PANTHER" id="PTHR36576">
    <property type="entry name" value="UPF0654 PROTEIN C11D3.01C-RELATED"/>
    <property type="match status" value="1"/>
</dbReference>
<name>A0ABR0SCE0_9HYPO</name>
<dbReference type="Proteomes" id="UP001338125">
    <property type="component" value="Unassembled WGS sequence"/>
</dbReference>
<evidence type="ECO:0000256" key="1">
    <source>
        <dbReference type="SAM" id="MobiDB-lite"/>
    </source>
</evidence>
<feature type="compositionally biased region" description="Basic and acidic residues" evidence="1">
    <location>
        <begin position="22"/>
        <end position="31"/>
    </location>
</feature>
<sequence>MSDSHVAAGHKAALKNPNVSDAAKKHSKEVLETQFNEGGGSKGGDTKGGDTEGKNQGNVIGGLKAAIKNPNVSEVAKENAQERLDNM</sequence>
<dbReference type="Pfam" id="PF10346">
    <property type="entry name" value="Con-6"/>
    <property type="match status" value="2"/>
</dbReference>
<dbReference type="InterPro" id="IPR018824">
    <property type="entry name" value="Conidiation-specific_6"/>
</dbReference>